<feature type="region of interest" description="Disordered" evidence="1">
    <location>
        <begin position="38"/>
        <end position="60"/>
    </location>
</feature>
<evidence type="ECO:0000313" key="3">
    <source>
        <dbReference type="EMBL" id="KAA1250487.1"/>
    </source>
</evidence>
<organism evidence="3 4">
    <name type="scientific">Mycobacterium simiae</name>
    <name type="common">Mycobacterium habana</name>
    <dbReference type="NCBI Taxonomy" id="1784"/>
    <lineage>
        <taxon>Bacteria</taxon>
        <taxon>Bacillati</taxon>
        <taxon>Actinomycetota</taxon>
        <taxon>Actinomycetes</taxon>
        <taxon>Mycobacteriales</taxon>
        <taxon>Mycobacteriaceae</taxon>
        <taxon>Mycobacterium</taxon>
        <taxon>Mycobacterium simiae complex</taxon>
    </lineage>
</organism>
<dbReference type="Pfam" id="PF13556">
    <property type="entry name" value="HTH_30"/>
    <property type="match status" value="1"/>
</dbReference>
<reference evidence="3 4" key="1">
    <citation type="submission" date="2019-09" db="EMBL/GenBank/DDBJ databases">
        <title>Report of infection by Mycobacterium simiae a patient suffering from pulmonary tuberculosis.</title>
        <authorList>
            <person name="Mohanty P.S."/>
            <person name="Bansal A.K."/>
            <person name="Singh H."/>
            <person name="Sharma S."/>
            <person name="Patil S.A."/>
            <person name="Upadhaya P."/>
            <person name="Singh P.K."/>
            <person name="Kumar D."/>
            <person name="Kumar S."/>
            <person name="Singh R.K."/>
            <person name="Chaudhary B."/>
        </authorList>
    </citation>
    <scope>NUCLEOTIDE SEQUENCE [LARGE SCALE GENOMIC DNA]</scope>
    <source>
        <strain evidence="3 4">JAL-560-SIM</strain>
    </source>
</reference>
<feature type="domain" description="PucR C-terminal helix-turn-helix" evidence="2">
    <location>
        <begin position="43"/>
        <end position="95"/>
    </location>
</feature>
<dbReference type="InterPro" id="IPR025736">
    <property type="entry name" value="PucR_C-HTH_dom"/>
</dbReference>
<evidence type="ECO:0000313" key="4">
    <source>
        <dbReference type="Proteomes" id="UP000324701"/>
    </source>
</evidence>
<dbReference type="OrthoDB" id="8026818at2"/>
<evidence type="ECO:0000259" key="2">
    <source>
        <dbReference type="Pfam" id="PF13556"/>
    </source>
</evidence>
<dbReference type="RefSeq" id="WP_149653707.1">
    <property type="nucleotide sequence ID" value="NZ_VTZN01000043.1"/>
</dbReference>
<proteinExistence type="predicted"/>
<accession>A0A5B1BP89</accession>
<dbReference type="InterPro" id="IPR042070">
    <property type="entry name" value="PucR_C-HTH_sf"/>
</dbReference>
<gene>
    <name evidence="3" type="ORF">F0Q45_09470</name>
</gene>
<name>A0A5B1BP89_MYCSI</name>
<dbReference type="Gene3D" id="1.10.10.2840">
    <property type="entry name" value="PucR C-terminal helix-turn-helix domain"/>
    <property type="match status" value="1"/>
</dbReference>
<dbReference type="EMBL" id="VTZN01000043">
    <property type="protein sequence ID" value="KAA1250487.1"/>
    <property type="molecule type" value="Genomic_DNA"/>
</dbReference>
<keyword evidence="4" id="KW-1185">Reference proteome</keyword>
<dbReference type="Proteomes" id="UP000324701">
    <property type="component" value="Unassembled WGS sequence"/>
</dbReference>
<comment type="caution">
    <text evidence="3">The sequence shown here is derived from an EMBL/GenBank/DDBJ whole genome shotgun (WGS) entry which is preliminary data.</text>
</comment>
<dbReference type="AlphaFoldDB" id="A0A5B1BP89"/>
<evidence type="ECO:0000256" key="1">
    <source>
        <dbReference type="SAM" id="MobiDB-lite"/>
    </source>
</evidence>
<sequence length="96" mass="10298">MRPGCISLAALAEIATATTADNSGQLIREFVDPLRSSPNPLGTLSDSRAHSGNVNATTARPNVHRNIMLAKVDRISRTIGTDAREPENQFTGWLAI</sequence>
<protein>
    <submittedName>
        <fullName evidence="3">PucR family transcriptional regulator</fullName>
    </submittedName>
</protein>